<gene>
    <name evidence="1" type="ORF">SAMN05421872_106144</name>
</gene>
<protein>
    <submittedName>
        <fullName evidence="1">Uncharacterized protein</fullName>
    </submittedName>
</protein>
<evidence type="ECO:0000313" key="1">
    <source>
        <dbReference type="EMBL" id="SDD15943.1"/>
    </source>
</evidence>
<organism evidence="1 2">
    <name type="scientific">Nocardioides lianchengensis</name>
    <dbReference type="NCBI Taxonomy" id="1045774"/>
    <lineage>
        <taxon>Bacteria</taxon>
        <taxon>Bacillati</taxon>
        <taxon>Actinomycetota</taxon>
        <taxon>Actinomycetes</taxon>
        <taxon>Propionibacteriales</taxon>
        <taxon>Nocardioidaceae</taxon>
        <taxon>Nocardioides</taxon>
    </lineage>
</organism>
<name>A0A1G6SGN7_9ACTN</name>
<proteinExistence type="predicted"/>
<accession>A0A1G6SGN7</accession>
<dbReference type="Proteomes" id="UP000199034">
    <property type="component" value="Unassembled WGS sequence"/>
</dbReference>
<evidence type="ECO:0000313" key="2">
    <source>
        <dbReference type="Proteomes" id="UP000199034"/>
    </source>
</evidence>
<dbReference type="AlphaFoldDB" id="A0A1G6SGN7"/>
<sequence length="204" mass="21978">MVIFLLVAAAAVLAVPLVTGLPGSSPRGRERDRRLRYVARHPEQVNTGDISRMLSRELDRSDVDLIIDRAEALGVKPWTMLSWIQRFDVHTLAVVIAAELSHEELLLHLGNGTLPDLCELEVFAAINGLPAAQSKAARRPASRPALSRPAAVAVRTATPGVTAEAGPITSKMPPIFEPGSWPYDQFSDLPTWPEAPGDPGELAA</sequence>
<dbReference type="STRING" id="1045774.SAMN05421872_106144"/>
<dbReference type="EMBL" id="FMZM01000006">
    <property type="protein sequence ID" value="SDD15943.1"/>
    <property type="molecule type" value="Genomic_DNA"/>
</dbReference>
<dbReference type="RefSeq" id="WP_139175506.1">
    <property type="nucleotide sequence ID" value="NZ_FMZM01000006.1"/>
</dbReference>
<keyword evidence="2" id="KW-1185">Reference proteome</keyword>
<dbReference type="OrthoDB" id="3790373at2"/>
<reference evidence="1 2" key="1">
    <citation type="submission" date="2016-10" db="EMBL/GenBank/DDBJ databases">
        <authorList>
            <person name="de Groot N.N."/>
        </authorList>
    </citation>
    <scope>NUCLEOTIDE SEQUENCE [LARGE SCALE GENOMIC DNA]</scope>
    <source>
        <strain evidence="1 2">CGMCC 4.6858</strain>
    </source>
</reference>